<name>A0A0E9NBE6_SAICN</name>
<reference evidence="1 2" key="2">
    <citation type="journal article" date="2014" name="J. Gen. Appl. Microbiol.">
        <title>The early diverging ascomycetous budding yeast Saitoella complicata has three histone deacetylases belonging to the Clr6, Hos2, and Rpd3 lineages.</title>
        <authorList>
            <person name="Nishida H."/>
            <person name="Matsumoto T."/>
            <person name="Kondo S."/>
            <person name="Hamamoto M."/>
            <person name="Yoshikawa H."/>
        </authorList>
    </citation>
    <scope>NUCLEOTIDE SEQUENCE [LARGE SCALE GENOMIC DNA]</scope>
    <source>
        <strain evidence="1 2">NRRL Y-17804</strain>
    </source>
</reference>
<dbReference type="OMA" id="YAQKMTK"/>
<organism evidence="1 2">
    <name type="scientific">Saitoella complicata (strain BCRC 22490 / CBS 7301 / JCM 7358 / NBRC 10748 / NRRL Y-17804)</name>
    <dbReference type="NCBI Taxonomy" id="698492"/>
    <lineage>
        <taxon>Eukaryota</taxon>
        <taxon>Fungi</taxon>
        <taxon>Dikarya</taxon>
        <taxon>Ascomycota</taxon>
        <taxon>Taphrinomycotina</taxon>
        <taxon>Taphrinomycotina incertae sedis</taxon>
        <taxon>Saitoella</taxon>
    </lineage>
</organism>
<reference evidence="1 2" key="1">
    <citation type="journal article" date="2011" name="J. Gen. Appl. Microbiol.">
        <title>Draft genome sequencing of the enigmatic yeast Saitoella complicata.</title>
        <authorList>
            <person name="Nishida H."/>
            <person name="Hamamoto M."/>
            <person name="Sugiyama J."/>
        </authorList>
    </citation>
    <scope>NUCLEOTIDE SEQUENCE [LARGE SCALE GENOMIC DNA]</scope>
    <source>
        <strain evidence="1 2">NRRL Y-17804</strain>
    </source>
</reference>
<evidence type="ECO:0008006" key="3">
    <source>
        <dbReference type="Google" id="ProtNLM"/>
    </source>
</evidence>
<comment type="caution">
    <text evidence="1">The sequence shown here is derived from an EMBL/GenBank/DDBJ whole genome shotgun (WGS) entry which is preliminary data.</text>
</comment>
<dbReference type="Pfam" id="PF13875">
    <property type="entry name" value="DUF4202"/>
    <property type="match status" value="1"/>
</dbReference>
<dbReference type="PANTHER" id="PTHR41729:SF1">
    <property type="entry name" value="GLUTAMYL-TRNA SYNTHETASE"/>
    <property type="match status" value="1"/>
</dbReference>
<accession>A0A0E9NBE6</accession>
<gene>
    <name evidence="1" type="ORF">G7K_1407-t1</name>
</gene>
<dbReference type="AlphaFoldDB" id="A0A0E9NBE6"/>
<dbReference type="InterPro" id="IPR025255">
    <property type="entry name" value="DUF4202"/>
</dbReference>
<proteinExistence type="predicted"/>
<sequence>MSFEPSTRYQKAIEAFTAAHTDDPRPSSTGEPYNVLYHRRLAHFCRELCLAGDNTPSEALLLAANCQHIRRWEHPRSDFSEGLVGYKTWRTKTNRWHSEEGERILLASGYDATEDADLIARFKELVTKKTLQKDDPEMQLFEDAICCVFLENEFDEFKDRYEDNEQKTIVIVQKTWGKMGPLGRGMAVKLLDGMTEREKEIIGKAVGAIVTTRLLYCLQHPVPHLSRLQRIHPRAYFKLQFAGERPKPFRNGRRCPHAKTQEPKLYFCPSKMCRGKHHRFLARILT</sequence>
<evidence type="ECO:0000313" key="2">
    <source>
        <dbReference type="Proteomes" id="UP000033140"/>
    </source>
</evidence>
<protein>
    <recommendedName>
        <fullName evidence="3">DUF4202 domain-containing protein</fullName>
    </recommendedName>
</protein>
<dbReference type="Proteomes" id="UP000033140">
    <property type="component" value="Unassembled WGS sequence"/>
</dbReference>
<dbReference type="PANTHER" id="PTHR41729">
    <property type="entry name" value="GLUTAMYL-TRNA SYNTHETASE"/>
    <property type="match status" value="1"/>
</dbReference>
<reference evidence="1 2" key="3">
    <citation type="journal article" date="2015" name="Genome Announc.">
        <title>Draft Genome Sequence of the Archiascomycetous Yeast Saitoella complicata.</title>
        <authorList>
            <person name="Yamauchi K."/>
            <person name="Kondo S."/>
            <person name="Hamamoto M."/>
            <person name="Takahashi Y."/>
            <person name="Ogura Y."/>
            <person name="Hayashi T."/>
            <person name="Nishida H."/>
        </authorList>
    </citation>
    <scope>NUCLEOTIDE SEQUENCE [LARGE SCALE GENOMIC DNA]</scope>
    <source>
        <strain evidence="1 2">NRRL Y-17804</strain>
    </source>
</reference>
<dbReference type="STRING" id="698492.A0A0E9NBE6"/>
<evidence type="ECO:0000313" key="1">
    <source>
        <dbReference type="EMBL" id="GAO47197.1"/>
    </source>
</evidence>
<keyword evidence="2" id="KW-1185">Reference proteome</keyword>
<dbReference type="EMBL" id="BACD03000007">
    <property type="protein sequence ID" value="GAO47197.1"/>
    <property type="molecule type" value="Genomic_DNA"/>
</dbReference>